<gene>
    <name evidence="1" type="ORF">N478_26070</name>
</gene>
<dbReference type="Proteomes" id="UP000076661">
    <property type="component" value="Unassembled WGS sequence"/>
</dbReference>
<organism evidence="1 2">
    <name type="scientific">Pseudoalteromonas luteoviolacea S4060-1</name>
    <dbReference type="NCBI Taxonomy" id="1365257"/>
    <lineage>
        <taxon>Bacteria</taxon>
        <taxon>Pseudomonadati</taxon>
        <taxon>Pseudomonadota</taxon>
        <taxon>Gammaproteobacteria</taxon>
        <taxon>Alteromonadales</taxon>
        <taxon>Pseudoalteromonadaceae</taxon>
        <taxon>Pseudoalteromonas</taxon>
    </lineage>
</organism>
<accession>A0A161YIB4</accession>
<dbReference type="RefSeq" id="WP_063382888.1">
    <property type="nucleotide sequence ID" value="NZ_AUXX01000047.1"/>
</dbReference>
<evidence type="ECO:0000313" key="1">
    <source>
        <dbReference type="EMBL" id="KZN60876.1"/>
    </source>
</evidence>
<dbReference type="AlphaFoldDB" id="A0A161YIB4"/>
<dbReference type="PATRIC" id="fig|1365257.3.peg.4741"/>
<sequence length="166" mass="18829">MNKSKPSNVAQFDQNVFEQTLPQISHYYRQSLLSSSETIRWFNERLETKKLCLPLLGYANRTLGNQLLSPRSKEGQLLRGALKRLGILKPSGHERLSGSALVLLHCGSALHAIYGERIGRCSGHCSRRQWLVFQSELEIYKPPSDLKTAYLMAITLQSKYEEANHA</sequence>
<protein>
    <submittedName>
        <fullName evidence="1">Uncharacterized protein</fullName>
    </submittedName>
</protein>
<name>A0A161YIB4_9GAMM</name>
<comment type="caution">
    <text evidence="1">The sequence shown here is derived from an EMBL/GenBank/DDBJ whole genome shotgun (WGS) entry which is preliminary data.</text>
</comment>
<evidence type="ECO:0000313" key="2">
    <source>
        <dbReference type="Proteomes" id="UP000076661"/>
    </source>
</evidence>
<proteinExistence type="predicted"/>
<dbReference type="EMBL" id="AUXX01000047">
    <property type="protein sequence ID" value="KZN60876.1"/>
    <property type="molecule type" value="Genomic_DNA"/>
</dbReference>
<reference evidence="1 2" key="1">
    <citation type="submission" date="2013-07" db="EMBL/GenBank/DDBJ databases">
        <title>Comparative Genomic and Metabolomic Analysis of Twelve Strains of Pseudoalteromonas luteoviolacea.</title>
        <authorList>
            <person name="Vynne N.G."/>
            <person name="Mansson M."/>
            <person name="Gram L."/>
        </authorList>
    </citation>
    <scope>NUCLEOTIDE SEQUENCE [LARGE SCALE GENOMIC DNA]</scope>
    <source>
        <strain evidence="1 2">S4060-1</strain>
    </source>
</reference>